<protein>
    <recommendedName>
        <fullName evidence="4">Integral membrane protein</fullName>
    </recommendedName>
</protein>
<evidence type="ECO:0008006" key="4">
    <source>
        <dbReference type="Google" id="ProtNLM"/>
    </source>
</evidence>
<feature type="transmembrane region" description="Helical" evidence="1">
    <location>
        <begin position="65"/>
        <end position="87"/>
    </location>
</feature>
<dbReference type="Proteomes" id="UP000051491">
    <property type="component" value="Unassembled WGS sequence"/>
</dbReference>
<gene>
    <name evidence="2" type="ORF">IV43_GL000675</name>
</gene>
<dbReference type="Pfam" id="PF11877">
    <property type="entry name" value="DUF3397"/>
    <property type="match status" value="1"/>
</dbReference>
<dbReference type="InterPro" id="IPR024515">
    <property type="entry name" value="DUF3397"/>
</dbReference>
<keyword evidence="1" id="KW-0812">Transmembrane</keyword>
<evidence type="ECO:0000256" key="1">
    <source>
        <dbReference type="SAM" id="Phobius"/>
    </source>
</evidence>
<feature type="transmembrane region" description="Helical" evidence="1">
    <location>
        <begin position="99"/>
        <end position="118"/>
    </location>
</feature>
<feature type="transmembrane region" description="Helical" evidence="1">
    <location>
        <begin position="12"/>
        <end position="31"/>
    </location>
</feature>
<keyword evidence="1" id="KW-1133">Transmembrane helix</keyword>
<evidence type="ECO:0000313" key="2">
    <source>
        <dbReference type="EMBL" id="KRN86198.1"/>
    </source>
</evidence>
<organism evidence="2 3">
    <name type="scientific">Ligilactobacillus acidipiscis</name>
    <dbReference type="NCBI Taxonomy" id="89059"/>
    <lineage>
        <taxon>Bacteria</taxon>
        <taxon>Bacillati</taxon>
        <taxon>Bacillota</taxon>
        <taxon>Bacilli</taxon>
        <taxon>Lactobacillales</taxon>
        <taxon>Lactobacillaceae</taxon>
        <taxon>Ligilactobacillus</taxon>
    </lineage>
</organism>
<dbReference type="PATRIC" id="fig|89059.3.peg.699"/>
<proteinExistence type="predicted"/>
<evidence type="ECO:0000313" key="3">
    <source>
        <dbReference type="Proteomes" id="UP000051491"/>
    </source>
</evidence>
<dbReference type="EMBL" id="JQBK01000017">
    <property type="protein sequence ID" value="KRN86198.1"/>
    <property type="molecule type" value="Genomic_DNA"/>
</dbReference>
<reference evidence="2 3" key="1">
    <citation type="journal article" date="2015" name="Genome Announc.">
        <title>Expanding the biotechnology potential of lactobacilli through comparative genomics of 213 strains and associated genera.</title>
        <authorList>
            <person name="Sun Z."/>
            <person name="Harris H.M."/>
            <person name="McCann A."/>
            <person name="Guo C."/>
            <person name="Argimon S."/>
            <person name="Zhang W."/>
            <person name="Yang X."/>
            <person name="Jeffery I.B."/>
            <person name="Cooney J.C."/>
            <person name="Kagawa T.F."/>
            <person name="Liu W."/>
            <person name="Song Y."/>
            <person name="Salvetti E."/>
            <person name="Wrobel A."/>
            <person name="Rasinkangas P."/>
            <person name="Parkhill J."/>
            <person name="Rea M.C."/>
            <person name="O'Sullivan O."/>
            <person name="Ritari J."/>
            <person name="Douillard F.P."/>
            <person name="Paul Ross R."/>
            <person name="Yang R."/>
            <person name="Briner A.E."/>
            <person name="Felis G.E."/>
            <person name="de Vos W.M."/>
            <person name="Barrangou R."/>
            <person name="Klaenhammer T.R."/>
            <person name="Caufield P.W."/>
            <person name="Cui Y."/>
            <person name="Zhang H."/>
            <person name="O'Toole P.W."/>
        </authorList>
    </citation>
    <scope>NUCLEOTIDE SEQUENCE [LARGE SCALE GENOMIC DNA]</scope>
    <source>
        <strain evidence="2 3">DSM 15353</strain>
    </source>
</reference>
<sequence length="125" mass="14379">MEEIMILKNWFFWLAAFIIWNILIVTIKKILGQDWPASLKILDLDLPLLLGGVHVMSQDLMGLSILPFLIFAMALFGIAMTLTYAFLEGDIIYRAFFVRYIRTADIVATLAFIVFLILEICQYIV</sequence>
<comment type="caution">
    <text evidence="2">The sequence shown here is derived from an EMBL/GenBank/DDBJ whole genome shotgun (WGS) entry which is preliminary data.</text>
</comment>
<accession>A0A0R2KE47</accession>
<name>A0A0R2KE47_9LACO</name>
<dbReference type="AlphaFoldDB" id="A0A0R2KE47"/>
<keyword evidence="1" id="KW-0472">Membrane</keyword>